<evidence type="ECO:0000313" key="4">
    <source>
        <dbReference type="Proteomes" id="UP001216139"/>
    </source>
</evidence>
<dbReference type="RefSeq" id="WP_273633352.1">
    <property type="nucleotide sequence ID" value="NZ_CP117167.1"/>
</dbReference>
<dbReference type="InterPro" id="IPR028994">
    <property type="entry name" value="Integrin_alpha_N"/>
</dbReference>
<proteinExistence type="predicted"/>
<evidence type="ECO:0000256" key="2">
    <source>
        <dbReference type="SAM" id="Phobius"/>
    </source>
</evidence>
<keyword evidence="1" id="KW-0732">Signal</keyword>
<organism evidence="3 4">
    <name type="scientific">Mucilaginibacter jinjuensis</name>
    <dbReference type="NCBI Taxonomy" id="1176721"/>
    <lineage>
        <taxon>Bacteria</taxon>
        <taxon>Pseudomonadati</taxon>
        <taxon>Bacteroidota</taxon>
        <taxon>Sphingobacteriia</taxon>
        <taxon>Sphingobacteriales</taxon>
        <taxon>Sphingobacteriaceae</taxon>
        <taxon>Mucilaginibacter</taxon>
    </lineage>
</organism>
<name>A0ABY7TFJ1_9SPHI</name>
<dbReference type="PANTHER" id="PTHR44103">
    <property type="entry name" value="PROPROTEIN CONVERTASE P"/>
    <property type="match status" value="1"/>
</dbReference>
<dbReference type="Proteomes" id="UP001216139">
    <property type="component" value="Chromosome"/>
</dbReference>
<keyword evidence="2" id="KW-0472">Membrane</keyword>
<reference evidence="3 4" key="1">
    <citation type="submission" date="2023-02" db="EMBL/GenBank/DDBJ databases">
        <title>Genome sequence of Mucilaginibacter jinjuensis strain KACC 16571.</title>
        <authorList>
            <person name="Kim S."/>
            <person name="Heo J."/>
            <person name="Kwon S.-W."/>
        </authorList>
    </citation>
    <scope>NUCLEOTIDE SEQUENCE [LARGE SCALE GENOMIC DNA]</scope>
    <source>
        <strain evidence="3 4">KACC 16571</strain>
    </source>
</reference>
<keyword evidence="4" id="KW-1185">Reference proteome</keyword>
<gene>
    <name evidence="3" type="ORF">PQO05_13015</name>
</gene>
<dbReference type="SUPFAM" id="SSF69318">
    <property type="entry name" value="Integrin alpha N-terminal domain"/>
    <property type="match status" value="1"/>
</dbReference>
<keyword evidence="2" id="KW-1133">Transmembrane helix</keyword>
<feature type="transmembrane region" description="Helical" evidence="2">
    <location>
        <begin position="7"/>
        <end position="28"/>
    </location>
</feature>
<dbReference type="Gene3D" id="2.130.10.130">
    <property type="entry name" value="Integrin alpha, N-terminal"/>
    <property type="match status" value="1"/>
</dbReference>
<dbReference type="PANTHER" id="PTHR44103:SF1">
    <property type="entry name" value="PROPROTEIN CONVERTASE P"/>
    <property type="match status" value="1"/>
</dbReference>
<dbReference type="Pfam" id="PF13517">
    <property type="entry name" value="FG-GAP_3"/>
    <property type="match status" value="1"/>
</dbReference>
<protein>
    <submittedName>
        <fullName evidence="3">VCBS repeat-containing protein</fullName>
    </submittedName>
</protein>
<dbReference type="InterPro" id="IPR013517">
    <property type="entry name" value="FG-GAP"/>
</dbReference>
<evidence type="ECO:0000256" key="1">
    <source>
        <dbReference type="ARBA" id="ARBA00022729"/>
    </source>
</evidence>
<sequence>MSGVKRYKTIVFVVIFLVVDVVLIRYAFFSDKKSDAVEDQLSVNPSAKELADGKALALQYCQSCHMLPDPNLLTKEMWYRGALPRMGPFLGITKYHGQGYYRARDVKVSDYFPSHPIIDSVKWGSIVNYYIASAPVILPAQKRPVSIERGNPFFEVLMPKDSVVYGKMALTSFVKIDTSVNPHRLMVSDGMASKMLVFDNKLNLLSQNSTSGPVVDFDLSPNNMLYCSIGQDMSANNLHNGEIVPVKIGADGKLSWSNEPLFTKLARPVKVTGADLNSDGRKDYLISEFGNLVGKLSWMESKGNGQYTEHILRNRPGALGTIVQDYNHDGRPDIWAQFAQGEEGIFLYTNKGNGHFDEREVLRFPPAYGSTSFNLVDFNHDGYTDIIYTCGDNGDYTQILKPYHGVYIFINDGKNNFSQKYFFPINGCYKAIVKDFDGDGDLDIATISFFPAAAQPEEAFVYLENKGGFNFKAWSLPVKTPFQKGITMDVADADGDGKPDILLGNGYFSTDNLSTHKEPLFILLKNKTTSIKH</sequence>
<keyword evidence="2" id="KW-0812">Transmembrane</keyword>
<dbReference type="EMBL" id="CP117167">
    <property type="protein sequence ID" value="WCT14859.1"/>
    <property type="molecule type" value="Genomic_DNA"/>
</dbReference>
<accession>A0ABY7TFJ1</accession>
<evidence type="ECO:0000313" key="3">
    <source>
        <dbReference type="EMBL" id="WCT14859.1"/>
    </source>
</evidence>